<protein>
    <submittedName>
        <fullName evidence="1">Uncharacterized protein</fullName>
    </submittedName>
</protein>
<organism evidence="1">
    <name type="scientific">hydrothermal vent metagenome</name>
    <dbReference type="NCBI Taxonomy" id="652676"/>
    <lineage>
        <taxon>unclassified sequences</taxon>
        <taxon>metagenomes</taxon>
        <taxon>ecological metagenomes</taxon>
    </lineage>
</organism>
<gene>
    <name evidence="1" type="ORF">MNBD_PLANCTO02-1466</name>
</gene>
<dbReference type="AlphaFoldDB" id="A0A3B1DDX0"/>
<dbReference type="EMBL" id="UOGL01000096">
    <property type="protein sequence ID" value="VAX37051.1"/>
    <property type="molecule type" value="Genomic_DNA"/>
</dbReference>
<accession>A0A3B1DDX0</accession>
<proteinExistence type="predicted"/>
<feature type="non-terminal residue" evidence="1">
    <location>
        <position position="43"/>
    </location>
</feature>
<evidence type="ECO:0000313" key="1">
    <source>
        <dbReference type="EMBL" id="VAX37051.1"/>
    </source>
</evidence>
<sequence length="43" mass="4803">MTIFSVSLTLTHKVIREIVNHGSLNLTASQNHKGDLDTEILRV</sequence>
<reference evidence="1" key="1">
    <citation type="submission" date="2018-06" db="EMBL/GenBank/DDBJ databases">
        <authorList>
            <person name="Zhirakovskaya E."/>
        </authorList>
    </citation>
    <scope>NUCLEOTIDE SEQUENCE</scope>
</reference>
<name>A0A3B1DDX0_9ZZZZ</name>